<keyword evidence="1" id="KW-0732">Signal</keyword>
<gene>
    <name evidence="2" type="primary">HaRxL158</name>
</gene>
<organism evidence="2">
    <name type="scientific">Hyaloperonospora arabidopsidis (strain Emoy2)</name>
    <name type="common">Downy mildew agent</name>
    <name type="synonym">Peronospora arabidopsidis</name>
    <dbReference type="NCBI Taxonomy" id="559515"/>
    <lineage>
        <taxon>Eukaryota</taxon>
        <taxon>Sar</taxon>
        <taxon>Stramenopiles</taxon>
        <taxon>Oomycota</taxon>
        <taxon>Peronosporomycetes</taxon>
        <taxon>Peronosporales</taxon>
        <taxon>Peronosporaceae</taxon>
        <taxon>Hyaloperonospora</taxon>
    </lineage>
</organism>
<proteinExistence type="evidence at transcript level"/>
<evidence type="ECO:0000256" key="1">
    <source>
        <dbReference type="SAM" id="SignalP"/>
    </source>
</evidence>
<accession>A0A090C2Q8</accession>
<reference evidence="2" key="1">
    <citation type="journal article" date="2014" name="PLoS Pathog.">
        <title>Expression profiling during Arabidopsis/downy mildew interaction reveals a highly-expressed effector that attenuates responses to salicylic acid.</title>
        <authorList>
            <person name="Asai S."/>
            <person name="Rallapalli G."/>
            <person name="Piquerez S.J.M."/>
            <person name="Caillaud M.C."/>
            <person name="Furzer O.J."/>
            <person name="Ishaque N."/>
            <person name="Wirthmueller L."/>
            <person name="Fabro G."/>
            <person name="Shirasu K."/>
            <person name="Jones J.D.G."/>
        </authorList>
    </citation>
    <scope>NUCLEOTIDE SEQUENCE</scope>
    <source>
        <strain evidence="2">Emoy2</strain>
    </source>
</reference>
<feature type="chain" id="PRO_5001853512" evidence="1">
    <location>
        <begin position="20"/>
        <end position="110"/>
    </location>
</feature>
<dbReference type="EMBL" id="AB922299">
    <property type="protein sequence ID" value="BAP68874.1"/>
    <property type="molecule type" value="mRNA"/>
</dbReference>
<dbReference type="AlphaFoldDB" id="A0A090C2Q8"/>
<feature type="signal peptide" evidence="1">
    <location>
        <begin position="1"/>
        <end position="19"/>
    </location>
</feature>
<protein>
    <submittedName>
        <fullName evidence="2">RxLR effector candidate protein</fullName>
    </submittedName>
</protein>
<sequence>MFIALHKLATSSIPLLVLCGPTRFIQCTSVLSGKRSCLPNALLIIRRLRVHTRERWCSNAARSSTVMVSNTTKNARKSSVWYATNARSARCTIGKPRNFDESVRNMQATS</sequence>
<name>A0A090C2Q8_HYAAE</name>
<evidence type="ECO:0000313" key="2">
    <source>
        <dbReference type="EMBL" id="BAP68874.1"/>
    </source>
</evidence>